<evidence type="ECO:0000256" key="1">
    <source>
        <dbReference type="SAM" id="MobiDB-lite"/>
    </source>
</evidence>
<organism evidence="2 3">
    <name type="scientific">Streptomyces polyrhachis</name>
    <dbReference type="NCBI Taxonomy" id="1282885"/>
    <lineage>
        <taxon>Bacteria</taxon>
        <taxon>Bacillati</taxon>
        <taxon>Actinomycetota</taxon>
        <taxon>Actinomycetes</taxon>
        <taxon>Kitasatosporales</taxon>
        <taxon>Streptomycetaceae</taxon>
        <taxon>Streptomyces</taxon>
    </lineage>
</organism>
<evidence type="ECO:0000313" key="2">
    <source>
        <dbReference type="EMBL" id="MFC7220755.1"/>
    </source>
</evidence>
<evidence type="ECO:0000313" key="3">
    <source>
        <dbReference type="Proteomes" id="UP001596413"/>
    </source>
</evidence>
<feature type="region of interest" description="Disordered" evidence="1">
    <location>
        <begin position="112"/>
        <end position="205"/>
    </location>
</feature>
<dbReference type="RefSeq" id="WP_386417654.1">
    <property type="nucleotide sequence ID" value="NZ_JBHSZO010000041.1"/>
</dbReference>
<feature type="region of interest" description="Disordered" evidence="1">
    <location>
        <begin position="345"/>
        <end position="364"/>
    </location>
</feature>
<dbReference type="Proteomes" id="UP001596413">
    <property type="component" value="Unassembled WGS sequence"/>
</dbReference>
<protein>
    <recommendedName>
        <fullName evidence="4">Helix-turn-helix domain-containing protein</fullName>
    </recommendedName>
</protein>
<evidence type="ECO:0008006" key="4">
    <source>
        <dbReference type="Google" id="ProtNLM"/>
    </source>
</evidence>
<sequence length="440" mass="47663">MPAPTGNPDFAVRSGVVHVRSQHHARACRYGDHFTPESALSPLAAGLGWRINALPDGTDICAKTLAKQCSNGQISIRRGLNELEAAGYLQRRPVQRADGRWVTRTTFYECPREAQDLPPATPGPTQAPSARVPAPRAAPAETAPVAAPAPVPAEAAPAPTVEQAPEARREQAMQQAPTWRADALPHAPRPRRHRKPTPLPSRFVGRPEICPSVRAGRSLPPRIRRRELQLARLDRGLLSEAADTENPETSEQPSGTPDEAPVAIDSPAGILINLRAHDPRLLLSAAAVRKLEPCVATWLEREVTPEQITHALTRGLPNPGTVIGNPAGFIDFRLNQHMPPLPPYRPTPKPAPTPPPRPTITPIPAPTMINCARCDRAFRGIEVEGQRPLCRKCTTETANPSRLPVVSSPPLPPEPTWRERVAAATTEDDTEDPAATADRE</sequence>
<reference evidence="3" key="1">
    <citation type="journal article" date="2019" name="Int. J. Syst. Evol. Microbiol.">
        <title>The Global Catalogue of Microorganisms (GCM) 10K type strain sequencing project: providing services to taxonomists for standard genome sequencing and annotation.</title>
        <authorList>
            <consortium name="The Broad Institute Genomics Platform"/>
            <consortium name="The Broad Institute Genome Sequencing Center for Infectious Disease"/>
            <person name="Wu L."/>
            <person name="Ma J."/>
        </authorList>
    </citation>
    <scope>NUCLEOTIDE SEQUENCE [LARGE SCALE GENOMIC DNA]</scope>
    <source>
        <strain evidence="3">CGMCC 1.13681</strain>
    </source>
</reference>
<accession>A0ABW2GMP4</accession>
<feature type="region of interest" description="Disordered" evidence="1">
    <location>
        <begin position="237"/>
        <end position="263"/>
    </location>
</feature>
<feature type="compositionally biased region" description="Low complexity" evidence="1">
    <location>
        <begin position="126"/>
        <end position="164"/>
    </location>
</feature>
<proteinExistence type="predicted"/>
<keyword evidence="3" id="KW-1185">Reference proteome</keyword>
<feature type="region of interest" description="Disordered" evidence="1">
    <location>
        <begin position="399"/>
        <end position="440"/>
    </location>
</feature>
<name>A0ABW2GMP4_9ACTN</name>
<gene>
    <name evidence="2" type="ORF">ACFQLX_21720</name>
</gene>
<dbReference type="EMBL" id="JBHSZO010000041">
    <property type="protein sequence ID" value="MFC7220755.1"/>
    <property type="molecule type" value="Genomic_DNA"/>
</dbReference>
<comment type="caution">
    <text evidence="2">The sequence shown here is derived from an EMBL/GenBank/DDBJ whole genome shotgun (WGS) entry which is preliminary data.</text>
</comment>